<reference evidence="1 2" key="1">
    <citation type="submission" date="2016-07" db="EMBL/GenBank/DDBJ databases">
        <title>Pervasive Adenine N6-methylation of Active Genes in Fungi.</title>
        <authorList>
            <consortium name="DOE Joint Genome Institute"/>
            <person name="Mondo S.J."/>
            <person name="Dannebaum R.O."/>
            <person name="Kuo R.C."/>
            <person name="Labutti K."/>
            <person name="Haridas S."/>
            <person name="Kuo A."/>
            <person name="Salamov A."/>
            <person name="Ahrendt S.R."/>
            <person name="Lipzen A."/>
            <person name="Sullivan W."/>
            <person name="Andreopoulos W.B."/>
            <person name="Clum A."/>
            <person name="Lindquist E."/>
            <person name="Daum C."/>
            <person name="Ramamoorthy G.K."/>
            <person name="Gryganskyi A."/>
            <person name="Culley D."/>
            <person name="Magnuson J.K."/>
            <person name="James T.Y."/>
            <person name="O'Malley M.A."/>
            <person name="Stajich J.E."/>
            <person name="Spatafora J.W."/>
            <person name="Visel A."/>
            <person name="Grigoriev I.V."/>
        </authorList>
    </citation>
    <scope>NUCLEOTIDE SEQUENCE [LARGE SCALE GENOMIC DNA]</scope>
    <source>
        <strain evidence="1 2">JEL800</strain>
    </source>
</reference>
<dbReference type="OrthoDB" id="10316086at2759"/>
<feature type="non-terminal residue" evidence="1">
    <location>
        <position position="133"/>
    </location>
</feature>
<dbReference type="AlphaFoldDB" id="A0A1Y2CZT8"/>
<sequence length="133" mass="14358">MTTTTQNTLFKALYSGKGCTTRIGISLSSNPDGGSVTPCIPNIGVWPCEAINNAFSSKQICAPVNFNQTAAFLLAPPGGSISEFVYTAVYNDADCRIPVFPLANLFGKCTSFLNSTWFPERCENGSYYGNQIY</sequence>
<dbReference type="EMBL" id="MCGO01000003">
    <property type="protein sequence ID" value="ORY52477.1"/>
    <property type="molecule type" value="Genomic_DNA"/>
</dbReference>
<comment type="caution">
    <text evidence="1">The sequence shown here is derived from an EMBL/GenBank/DDBJ whole genome shotgun (WGS) entry which is preliminary data.</text>
</comment>
<keyword evidence="2" id="KW-1185">Reference proteome</keyword>
<name>A0A1Y2CZT8_9FUNG</name>
<protein>
    <submittedName>
        <fullName evidence="1">Uncharacterized protein</fullName>
    </submittedName>
</protein>
<gene>
    <name evidence="1" type="ORF">BCR33DRAFT_711783</name>
</gene>
<evidence type="ECO:0000313" key="2">
    <source>
        <dbReference type="Proteomes" id="UP000193642"/>
    </source>
</evidence>
<organism evidence="1 2">
    <name type="scientific">Rhizoclosmatium globosum</name>
    <dbReference type="NCBI Taxonomy" id="329046"/>
    <lineage>
        <taxon>Eukaryota</taxon>
        <taxon>Fungi</taxon>
        <taxon>Fungi incertae sedis</taxon>
        <taxon>Chytridiomycota</taxon>
        <taxon>Chytridiomycota incertae sedis</taxon>
        <taxon>Chytridiomycetes</taxon>
        <taxon>Chytridiales</taxon>
        <taxon>Chytriomycetaceae</taxon>
        <taxon>Rhizoclosmatium</taxon>
    </lineage>
</organism>
<dbReference type="Proteomes" id="UP000193642">
    <property type="component" value="Unassembled WGS sequence"/>
</dbReference>
<accession>A0A1Y2CZT8</accession>
<evidence type="ECO:0000313" key="1">
    <source>
        <dbReference type="EMBL" id="ORY52477.1"/>
    </source>
</evidence>
<proteinExistence type="predicted"/>